<keyword evidence="1" id="KW-0808">Transferase</keyword>
<keyword evidence="3" id="KW-0902">Two-component regulatory system</keyword>
<reference evidence="6 7" key="1">
    <citation type="journal article" date="2019" name="Int. J. Syst. Evol. Microbiol.">
        <title>The Global Catalogue of Microorganisms (GCM) 10K type strain sequencing project: providing services to taxonomists for standard genome sequencing and annotation.</title>
        <authorList>
            <consortium name="The Broad Institute Genomics Platform"/>
            <consortium name="The Broad Institute Genome Sequencing Center for Infectious Disease"/>
            <person name="Wu L."/>
            <person name="Ma J."/>
        </authorList>
    </citation>
    <scope>NUCLEOTIDE SEQUENCE [LARGE SCALE GENOMIC DNA]</scope>
    <source>
        <strain evidence="6 7">JCM 15900</strain>
    </source>
</reference>
<keyword evidence="7" id="KW-1185">Reference proteome</keyword>
<feature type="transmembrane region" description="Helical" evidence="4">
    <location>
        <begin position="85"/>
        <end position="103"/>
    </location>
</feature>
<dbReference type="SUPFAM" id="SSF55874">
    <property type="entry name" value="ATPase domain of HSP90 chaperone/DNA topoisomerase II/histidine kinase"/>
    <property type="match status" value="1"/>
</dbReference>
<dbReference type="Gene3D" id="1.20.5.1930">
    <property type="match status" value="1"/>
</dbReference>
<dbReference type="EMBL" id="BAAAPZ010000002">
    <property type="protein sequence ID" value="GAA2089828.1"/>
    <property type="molecule type" value="Genomic_DNA"/>
</dbReference>
<dbReference type="Pfam" id="PF07730">
    <property type="entry name" value="HisKA_3"/>
    <property type="match status" value="1"/>
</dbReference>
<comment type="caution">
    <text evidence="6">The sequence shown here is derived from an EMBL/GenBank/DDBJ whole genome shotgun (WGS) entry which is preliminary data.</text>
</comment>
<dbReference type="PANTHER" id="PTHR24421:SF63">
    <property type="entry name" value="SENSOR HISTIDINE KINASE DESK"/>
    <property type="match status" value="1"/>
</dbReference>
<dbReference type="InterPro" id="IPR050482">
    <property type="entry name" value="Sensor_HK_TwoCompSys"/>
</dbReference>
<feature type="transmembrane region" description="Helical" evidence="4">
    <location>
        <begin position="132"/>
        <end position="151"/>
    </location>
</feature>
<feature type="transmembrane region" description="Helical" evidence="4">
    <location>
        <begin position="157"/>
        <end position="177"/>
    </location>
</feature>
<name>A0ABN2WE65_9MICO</name>
<keyword evidence="2" id="KW-0418">Kinase</keyword>
<dbReference type="InterPro" id="IPR036890">
    <property type="entry name" value="HATPase_C_sf"/>
</dbReference>
<accession>A0ABN2WE65</accession>
<evidence type="ECO:0000256" key="4">
    <source>
        <dbReference type="SAM" id="Phobius"/>
    </source>
</evidence>
<dbReference type="CDD" id="cd16917">
    <property type="entry name" value="HATPase_UhpB-NarQ-NarX-like"/>
    <property type="match status" value="1"/>
</dbReference>
<evidence type="ECO:0000256" key="2">
    <source>
        <dbReference type="ARBA" id="ARBA00022777"/>
    </source>
</evidence>
<evidence type="ECO:0000313" key="6">
    <source>
        <dbReference type="EMBL" id="GAA2089828.1"/>
    </source>
</evidence>
<evidence type="ECO:0000259" key="5">
    <source>
        <dbReference type="Pfam" id="PF07730"/>
    </source>
</evidence>
<evidence type="ECO:0000313" key="7">
    <source>
        <dbReference type="Proteomes" id="UP001500984"/>
    </source>
</evidence>
<dbReference type="Proteomes" id="UP001500984">
    <property type="component" value="Unassembled WGS sequence"/>
</dbReference>
<proteinExistence type="predicted"/>
<feature type="domain" description="Signal transduction histidine kinase subgroup 3 dimerisation and phosphoacceptor" evidence="5">
    <location>
        <begin position="196"/>
        <end position="259"/>
    </location>
</feature>
<feature type="transmembrane region" description="Helical" evidence="4">
    <location>
        <begin position="109"/>
        <end position="125"/>
    </location>
</feature>
<keyword evidence="4" id="KW-1133">Transmembrane helix</keyword>
<dbReference type="Gene3D" id="3.30.565.10">
    <property type="entry name" value="Histidine kinase-like ATPase, C-terminal domain"/>
    <property type="match status" value="1"/>
</dbReference>
<sequence>MSEAKTPEAGVAEYRLADRCPREDLVSTLVMAGVWLGFLAFPFSRILTDPAPWSLRALGIAGLLGFCCVYLYAYVRPRLLPARPLWVSTSVYTAGMAACAALAAPTGGPGVLIASTYVCALWLFTHPWRRGLPVAAAVLLATVALTVLVTQDPAERFWIIVPLSLSALTIALVRYAVGRDERTRTLREELTLARQREAFAREVHDVLGHSLTVISMKTQLAARLVRSDPDRAQEELAAILALTRESIEESRSVVSRTAPLTLDDQLAAAARALRAAGITADLPPASATDALSARADALFAACLREATTNVLRHSGARTVRVCVEPDRLRVVDDGVGGAAGDPRGHGLAGMRARAQAASATLTVCDDRADALRPGTRVEVRL</sequence>
<dbReference type="RefSeq" id="WP_344334958.1">
    <property type="nucleotide sequence ID" value="NZ_BAAAPZ010000002.1"/>
</dbReference>
<feature type="transmembrane region" description="Helical" evidence="4">
    <location>
        <begin position="25"/>
        <end position="47"/>
    </location>
</feature>
<keyword evidence="4" id="KW-0812">Transmembrane</keyword>
<dbReference type="InterPro" id="IPR011712">
    <property type="entry name" value="Sig_transdc_His_kin_sub3_dim/P"/>
</dbReference>
<evidence type="ECO:0000256" key="1">
    <source>
        <dbReference type="ARBA" id="ARBA00022679"/>
    </source>
</evidence>
<keyword evidence="4" id="KW-0472">Membrane</keyword>
<feature type="transmembrane region" description="Helical" evidence="4">
    <location>
        <begin position="53"/>
        <end position="73"/>
    </location>
</feature>
<protein>
    <recommendedName>
        <fullName evidence="5">Signal transduction histidine kinase subgroup 3 dimerisation and phosphoacceptor domain-containing protein</fullName>
    </recommendedName>
</protein>
<gene>
    <name evidence="6" type="ORF">GCM10009823_05860</name>
</gene>
<organism evidence="6 7">
    <name type="scientific">Brevibacterium salitolerans</name>
    <dbReference type="NCBI Taxonomy" id="1403566"/>
    <lineage>
        <taxon>Bacteria</taxon>
        <taxon>Bacillati</taxon>
        <taxon>Actinomycetota</taxon>
        <taxon>Actinomycetes</taxon>
        <taxon>Micrococcales</taxon>
        <taxon>Brevibacteriaceae</taxon>
        <taxon>Brevibacterium</taxon>
    </lineage>
</organism>
<evidence type="ECO:0000256" key="3">
    <source>
        <dbReference type="ARBA" id="ARBA00023012"/>
    </source>
</evidence>
<dbReference type="PANTHER" id="PTHR24421">
    <property type="entry name" value="NITRATE/NITRITE SENSOR PROTEIN NARX-RELATED"/>
    <property type="match status" value="1"/>
</dbReference>